<keyword evidence="3" id="KW-1185">Reference proteome</keyword>
<organism evidence="2 3">
    <name type="scientific">Paraburkholderia silviterrae</name>
    <dbReference type="NCBI Taxonomy" id="2528715"/>
    <lineage>
        <taxon>Bacteria</taxon>
        <taxon>Pseudomonadati</taxon>
        <taxon>Pseudomonadota</taxon>
        <taxon>Betaproteobacteria</taxon>
        <taxon>Burkholderiales</taxon>
        <taxon>Burkholderiaceae</taxon>
        <taxon>Paraburkholderia</taxon>
    </lineage>
</organism>
<protein>
    <recommendedName>
        <fullName evidence="4">Site-specific recombinase</fullName>
    </recommendedName>
</protein>
<feature type="transmembrane region" description="Helical" evidence="1">
    <location>
        <begin position="400"/>
        <end position="421"/>
    </location>
</feature>
<keyword evidence="1" id="KW-0472">Membrane</keyword>
<name>A0A4R5M843_9BURK</name>
<dbReference type="RefSeq" id="WP_133196265.1">
    <property type="nucleotide sequence ID" value="NZ_JBHUCW010000018.1"/>
</dbReference>
<feature type="transmembrane region" description="Helical" evidence="1">
    <location>
        <begin position="543"/>
        <end position="562"/>
    </location>
</feature>
<accession>A0A4R5M843</accession>
<feature type="transmembrane region" description="Helical" evidence="1">
    <location>
        <begin position="604"/>
        <end position="626"/>
    </location>
</feature>
<evidence type="ECO:0000313" key="3">
    <source>
        <dbReference type="Proteomes" id="UP000295722"/>
    </source>
</evidence>
<dbReference type="PIRSF" id="PIRSF015380">
    <property type="entry name" value="Site-sp_rcmb"/>
    <property type="match status" value="1"/>
</dbReference>
<reference evidence="2 3" key="1">
    <citation type="submission" date="2019-03" db="EMBL/GenBank/DDBJ databases">
        <title>Paraburkholderia sp. 4M-K11, isolated from subtropical forest soil.</title>
        <authorList>
            <person name="Gao Z.-H."/>
            <person name="Qiu L.-H."/>
        </authorList>
    </citation>
    <scope>NUCLEOTIDE SEQUENCE [LARGE SCALE GENOMIC DNA]</scope>
    <source>
        <strain evidence="2 3">4M-K11</strain>
    </source>
</reference>
<evidence type="ECO:0008006" key="4">
    <source>
        <dbReference type="Google" id="ProtNLM"/>
    </source>
</evidence>
<evidence type="ECO:0000256" key="1">
    <source>
        <dbReference type="SAM" id="Phobius"/>
    </source>
</evidence>
<sequence length="726" mass="79330">MFRSFTTLWKKWRASRSAVRQLDALLATADADAPYAERSDWLIELAHWIHRRGKLDADAPSSTPAPETPLRAPPEHARVRYLLHVLDRNPAWKANVGAMVRELLRESDSITLLCDAGMPVHSGLFGSLMERVQAQLIPPAPNRRDLAALVTLMFPATHDPEWIATLPRDLLARLQALIAEPDAVHPGADAAAVSACSPADDSAPGARAAAPAALPNEFSLGLLTALHNLTCQISSTGLSPTVRSRLSSEDARVAVEKLSFFRLTRAMLAVEDARDAGEPARLLQEVTWLRVLLDDCRKATDDVFAHLYRHGVRVDTVFQVERMRMRIMRAERLLDAWMAADDPSTQARLVAELVKANQKSQSVAYLMRSNFALLSRKVVELSADTGEHYIARDRAEYLTMLRMAAGGGLVTAVTVYVKFGITGAHLPSMIEGLFAGINYALSFLVMHFCHFSLATKQPAMTAPTLARELDGANESAGRARFVSSVVALIRTQAAAVLGNVLLVFPACLTIQLVCGWLFHTNLITPAKAHATLQSFSLIGPTPFYAALTGVLLWASSLFAGWADNWFVLHRVGDALAWNRRLRMTLGAAGAARLAHFCRTNVAGVWGNLVLGMLLGLVPAIVSAVAFHFEVRHVTLSSGSIGVALGVLGTATLKSGELWWAVAGVASMAVLNVTVSFALALHMALRSRDLGRQDVRPLMRAFWRRVTRHPIDLVWPIRQGKLREDTD</sequence>
<keyword evidence="1" id="KW-0812">Transmembrane</keyword>
<proteinExistence type="predicted"/>
<comment type="caution">
    <text evidence="2">The sequence shown here is derived from an EMBL/GenBank/DDBJ whole genome shotgun (WGS) entry which is preliminary data.</text>
</comment>
<evidence type="ECO:0000313" key="2">
    <source>
        <dbReference type="EMBL" id="TDG22444.1"/>
    </source>
</evidence>
<dbReference type="AlphaFoldDB" id="A0A4R5M843"/>
<feature type="transmembrane region" description="Helical" evidence="1">
    <location>
        <begin position="658"/>
        <end position="684"/>
    </location>
</feature>
<dbReference type="OrthoDB" id="5688397at2"/>
<dbReference type="EMBL" id="SMRP01000008">
    <property type="protein sequence ID" value="TDG22444.1"/>
    <property type="molecule type" value="Genomic_DNA"/>
</dbReference>
<dbReference type="InterPro" id="IPR011385">
    <property type="entry name" value="Site-sp_rcmbase"/>
</dbReference>
<dbReference type="Pfam" id="PF10136">
    <property type="entry name" value="SpecificRecomb"/>
    <property type="match status" value="1"/>
</dbReference>
<dbReference type="Proteomes" id="UP000295722">
    <property type="component" value="Unassembled WGS sequence"/>
</dbReference>
<gene>
    <name evidence="2" type="ORF">EYW47_18435</name>
</gene>
<keyword evidence="1" id="KW-1133">Transmembrane helix</keyword>
<feature type="transmembrane region" description="Helical" evidence="1">
    <location>
        <begin position="500"/>
        <end position="522"/>
    </location>
</feature>
<feature type="transmembrane region" description="Helical" evidence="1">
    <location>
        <begin position="433"/>
        <end position="453"/>
    </location>
</feature>